<comment type="caution">
    <text evidence="2">The sequence shown here is derived from an EMBL/GenBank/DDBJ whole genome shotgun (WGS) entry which is preliminary data.</text>
</comment>
<dbReference type="EMBL" id="QJKB01000024">
    <property type="protein sequence ID" value="PXX34951.1"/>
    <property type="molecule type" value="Genomic_DNA"/>
</dbReference>
<evidence type="ECO:0000259" key="1">
    <source>
        <dbReference type="Pfam" id="PF03886"/>
    </source>
</evidence>
<protein>
    <submittedName>
        <fullName evidence="2">Putative lipoprotein YmbA</fullName>
    </submittedName>
</protein>
<sequence>MMRSTHVLTISLAGLLLAACATPPVEHLYRLDYPLSSTSQAEPQYELVVASIKLPEAVNRPQLVIQKSATESLITDEQRWIAPLDEQLTLALTAHLRTRLPDAWLSSDTGISASIATTHNNSLPRYQVKVQIDQLLIHSGEQLTLEASWVVLDSSRKLLKREHKVFTTRLNSQSYEAVAPAMSEAAKQLAEQVGVSVVGVRK</sequence>
<accession>A0A318ILW1</accession>
<keyword evidence="3" id="KW-1185">Reference proteome</keyword>
<dbReference type="InterPro" id="IPR005586">
    <property type="entry name" value="ABC_trans_aux"/>
</dbReference>
<dbReference type="Gene3D" id="3.40.50.10610">
    <property type="entry name" value="ABC-type transport auxiliary lipoprotein component"/>
    <property type="match status" value="1"/>
</dbReference>
<dbReference type="PROSITE" id="PS51257">
    <property type="entry name" value="PROKAR_LIPOPROTEIN"/>
    <property type="match status" value="1"/>
</dbReference>
<name>A0A318ILW1_9BURK</name>
<feature type="domain" description="ABC-type transport auxiliary lipoprotein component" evidence="1">
    <location>
        <begin position="34"/>
        <end position="193"/>
    </location>
</feature>
<reference evidence="2 3" key="1">
    <citation type="submission" date="2018-05" db="EMBL/GenBank/DDBJ databases">
        <title>Genomic Encyclopedia of Type Strains, Phase IV (KMG-IV): sequencing the most valuable type-strain genomes for metagenomic binning, comparative biology and taxonomic classification.</title>
        <authorList>
            <person name="Goeker M."/>
        </authorList>
    </citation>
    <scope>NUCLEOTIDE SEQUENCE [LARGE SCALE GENOMIC DNA]</scope>
    <source>
        <strain evidence="2 3">DSM 19792</strain>
    </source>
</reference>
<dbReference type="RefSeq" id="WP_110258415.1">
    <property type="nucleotide sequence ID" value="NZ_QJKB01000024.1"/>
</dbReference>
<keyword evidence="2" id="KW-0449">Lipoprotein</keyword>
<evidence type="ECO:0000313" key="2">
    <source>
        <dbReference type="EMBL" id="PXX34951.1"/>
    </source>
</evidence>
<gene>
    <name evidence="2" type="ORF">DFR42_12430</name>
</gene>
<dbReference type="SUPFAM" id="SSF159594">
    <property type="entry name" value="XCC0632-like"/>
    <property type="match status" value="1"/>
</dbReference>
<evidence type="ECO:0000313" key="3">
    <source>
        <dbReference type="Proteomes" id="UP000247792"/>
    </source>
</evidence>
<organism evidence="2 3">
    <name type="scientific">Undibacterium pigrum</name>
    <dbReference type="NCBI Taxonomy" id="401470"/>
    <lineage>
        <taxon>Bacteria</taxon>
        <taxon>Pseudomonadati</taxon>
        <taxon>Pseudomonadota</taxon>
        <taxon>Betaproteobacteria</taxon>
        <taxon>Burkholderiales</taxon>
        <taxon>Oxalobacteraceae</taxon>
        <taxon>Undibacterium</taxon>
    </lineage>
</organism>
<dbReference type="Proteomes" id="UP000247792">
    <property type="component" value="Unassembled WGS sequence"/>
</dbReference>
<dbReference type="AlphaFoldDB" id="A0A318ILW1"/>
<proteinExistence type="predicted"/>
<dbReference type="OrthoDB" id="1494661at2"/>
<dbReference type="Pfam" id="PF03886">
    <property type="entry name" value="ABC_trans_aux"/>
    <property type="match status" value="1"/>
</dbReference>